<feature type="transmembrane region" description="Helical" evidence="7">
    <location>
        <begin position="16"/>
        <end position="36"/>
    </location>
</feature>
<feature type="transmembrane region" description="Helical" evidence="7">
    <location>
        <begin position="111"/>
        <end position="128"/>
    </location>
</feature>
<evidence type="ECO:0000256" key="6">
    <source>
        <dbReference type="ARBA" id="ARBA00023136"/>
    </source>
</evidence>
<evidence type="ECO:0000256" key="2">
    <source>
        <dbReference type="ARBA" id="ARBA00007942"/>
    </source>
</evidence>
<feature type="transmembrane region" description="Helical" evidence="7">
    <location>
        <begin position="56"/>
        <end position="78"/>
    </location>
</feature>
<sequence>MAFGGLAGVMINKIHIPPLIATLGLMTALRGVAYILNDGLPIYGIPDSVKFIGQGWVFGIPFPVILMIAVFIFGYVLLNKTAFGRHLYGTGGNEEASRLSGVNVERLKTKVYLIGFFLSTFAGIVLMARVNSGQPRGGTGYEMDIITAVVLGGVSIMGGSGRLTGVIAGVMIMGVLSNGMILLNIDEYVQWVVKGAVLLTAVGLDQITSHKTK</sequence>
<feature type="transmembrane region" description="Helical" evidence="7">
    <location>
        <begin position="166"/>
        <end position="185"/>
    </location>
</feature>
<reference evidence="9" key="1">
    <citation type="submission" date="2014-09" db="EMBL/GenBank/DDBJ databases">
        <title>Vibrio variabilis JCM 19239. (C206) whole genome shotgun sequence.</title>
        <authorList>
            <person name="Sawabe T."/>
            <person name="Meirelles P."/>
            <person name="Nakanishi M."/>
            <person name="Sayaka M."/>
            <person name="Hattori M."/>
            <person name="Ohkuma M."/>
        </authorList>
    </citation>
    <scope>NUCLEOTIDE SEQUENCE [LARGE SCALE GENOMIC DNA]</scope>
    <source>
        <strain evidence="9">JCM 19239</strain>
    </source>
</reference>
<evidence type="ECO:0000256" key="4">
    <source>
        <dbReference type="ARBA" id="ARBA00022692"/>
    </source>
</evidence>
<keyword evidence="3" id="KW-1003">Cell membrane</keyword>
<evidence type="ECO:0000256" key="3">
    <source>
        <dbReference type="ARBA" id="ARBA00022475"/>
    </source>
</evidence>
<proteinExistence type="inferred from homology"/>
<protein>
    <submittedName>
        <fullName evidence="8">Ribose ABC transport system permease protein RbsC</fullName>
    </submittedName>
</protein>
<organism evidence="8 9">
    <name type="scientific">Vibrio variabilis</name>
    <dbReference type="NCBI Taxonomy" id="990271"/>
    <lineage>
        <taxon>Bacteria</taxon>
        <taxon>Pseudomonadati</taxon>
        <taxon>Pseudomonadota</taxon>
        <taxon>Gammaproteobacteria</taxon>
        <taxon>Vibrionales</taxon>
        <taxon>Vibrionaceae</taxon>
        <taxon>Vibrio</taxon>
    </lineage>
</organism>
<dbReference type="EMBL" id="BBMS01000005">
    <property type="protein sequence ID" value="GAL24755.1"/>
    <property type="molecule type" value="Genomic_DNA"/>
</dbReference>
<keyword evidence="9" id="KW-1185">Reference proteome</keyword>
<evidence type="ECO:0000256" key="7">
    <source>
        <dbReference type="SAM" id="Phobius"/>
    </source>
</evidence>
<dbReference type="PANTHER" id="PTHR32196">
    <property type="entry name" value="ABC TRANSPORTER PERMEASE PROTEIN YPHD-RELATED-RELATED"/>
    <property type="match status" value="1"/>
</dbReference>
<comment type="similarity">
    <text evidence="2">Belongs to the binding-protein-dependent transport system permease family. AraH/RbsC subfamily.</text>
</comment>
<name>A0ABQ0J928_9VIBR</name>
<dbReference type="InterPro" id="IPR001851">
    <property type="entry name" value="ABC_transp_permease"/>
</dbReference>
<evidence type="ECO:0000256" key="1">
    <source>
        <dbReference type="ARBA" id="ARBA00004429"/>
    </source>
</evidence>
<dbReference type="Proteomes" id="UP000029223">
    <property type="component" value="Unassembled WGS sequence"/>
</dbReference>
<comment type="subcellular location">
    <subcellularLocation>
        <location evidence="1">Cell inner membrane</location>
        <topology evidence="1">Multi-pass membrane protein</topology>
    </subcellularLocation>
</comment>
<keyword evidence="6 7" id="KW-0472">Membrane</keyword>
<comment type="caution">
    <text evidence="8">The sequence shown here is derived from an EMBL/GenBank/DDBJ whole genome shotgun (WGS) entry which is preliminary data.</text>
</comment>
<accession>A0ABQ0J928</accession>
<keyword evidence="4 7" id="KW-0812">Transmembrane</keyword>
<dbReference type="Pfam" id="PF02653">
    <property type="entry name" value="BPD_transp_2"/>
    <property type="match status" value="1"/>
</dbReference>
<evidence type="ECO:0000313" key="8">
    <source>
        <dbReference type="EMBL" id="GAL24755.1"/>
    </source>
</evidence>
<keyword evidence="5 7" id="KW-1133">Transmembrane helix</keyword>
<gene>
    <name evidence="8" type="ORF">JCM19239_7355</name>
</gene>
<evidence type="ECO:0000313" key="9">
    <source>
        <dbReference type="Proteomes" id="UP000029223"/>
    </source>
</evidence>
<evidence type="ECO:0000256" key="5">
    <source>
        <dbReference type="ARBA" id="ARBA00022989"/>
    </source>
</evidence>
<dbReference type="CDD" id="cd06579">
    <property type="entry name" value="TM_PBP1_transp_AraH_like"/>
    <property type="match status" value="1"/>
</dbReference>